<dbReference type="Gene3D" id="3.30.450.20">
    <property type="entry name" value="PAS domain"/>
    <property type="match status" value="1"/>
</dbReference>
<dbReference type="PROSITE" id="PS01124">
    <property type="entry name" value="HTH_ARAC_FAMILY_2"/>
    <property type="match status" value="1"/>
</dbReference>
<keyword evidence="2" id="KW-0238">DNA-binding</keyword>
<sequence length="742" mass="84228">MRWNKNSQPSIRTVFARFIINYLILLIILTGIGGYVYNKSLQFAKEKAIESGISKLDKSKDLLTTRLQEVESLVNQLSMNTLIQSFMNVKKPYNGEDYYKIKEIADHLSTSKFNNRFVKETFLYLKNDTLITSSMSTANASLVYGKLLKQGDLDYLTWQKNLLGKYQYATFWPEANLSLNNDSRSVITYVQSVPIGAVNTYKGAIAVLIDSNEVHKLLSTVIPDESGWSYVADRNGTIISELNHSNEPSIGLQIPEEARGYAERTINGTKMIMMYTTSDSSGWIYVAAVPYDFVVQSVEYIKRMYIYTIIVTIVVGVLIAIAFSYTSSKPIHNLIRSRDQLRKDLNEQFDLVKATFLERLLRGGFTKEKEIETVRSYIGLDLVGNQYIAVMISIEGYGTEDISPGLLERLDLAKVVIHNTFKDMIAYPTKYFNIDNEKIVFIIAYDEKEGEGIRRDIEKTVETVTNLLTQSHGINIRVGVGNPCSNLINIRNSFDEAMQVLDSLIGKSSAGLAFYKEIQLGQIEYYFPLDVETRLMNLVKAGDETEVKSLLEELYGRNTVNISLQSGMLTQLSYELRGTAVKLKKALAAHEKEESNQVDTLLEEIVKQQTLPSLFESAGQLFLLLCSIVNRQQGKQKKALKDKMMSYVSQHFKEDDLSLYRISSDLGMTEKYFSHVFKELIGDSFTQFLEKTRMDCAVGLLKDDKVSVNDIARLSGYANPNTFYKAFKRYFGVSPTTYRQQL</sequence>
<dbReference type="InterPro" id="IPR020449">
    <property type="entry name" value="Tscrpt_reg_AraC-type_HTH"/>
</dbReference>
<reference evidence="6 7" key="1">
    <citation type="journal article" date="2023" name="Genome Announc.">
        <title>Pan-Genome Analyses of the Genus Cohnella and Proposal of the Novel Species Cohnella silvisoli sp. nov., Isolated from Forest Soil.</title>
        <authorList>
            <person name="Wang C."/>
            <person name="Mao L."/>
            <person name="Bao G."/>
            <person name="Zhu H."/>
        </authorList>
    </citation>
    <scope>NUCLEOTIDE SEQUENCE [LARGE SCALE GENOMIC DNA]</scope>
    <source>
        <strain evidence="6 7">NL03-T5-1</strain>
    </source>
</reference>
<evidence type="ECO:0000256" key="1">
    <source>
        <dbReference type="ARBA" id="ARBA00023015"/>
    </source>
</evidence>
<evidence type="ECO:0000256" key="3">
    <source>
        <dbReference type="ARBA" id="ARBA00023163"/>
    </source>
</evidence>
<dbReference type="PRINTS" id="PR00032">
    <property type="entry name" value="HTHARAC"/>
</dbReference>
<dbReference type="Pfam" id="PF12833">
    <property type="entry name" value="HTH_18"/>
    <property type="match status" value="1"/>
</dbReference>
<proteinExistence type="predicted"/>
<organism evidence="6 7">
    <name type="scientific">Cohnella silvisoli</name>
    <dbReference type="NCBI Taxonomy" id="2873699"/>
    <lineage>
        <taxon>Bacteria</taxon>
        <taxon>Bacillati</taxon>
        <taxon>Bacillota</taxon>
        <taxon>Bacilli</taxon>
        <taxon>Bacillales</taxon>
        <taxon>Paenibacillaceae</taxon>
        <taxon>Cohnella</taxon>
    </lineage>
</organism>
<dbReference type="Gene3D" id="1.10.10.60">
    <property type="entry name" value="Homeodomain-like"/>
    <property type="match status" value="2"/>
</dbReference>
<keyword evidence="4" id="KW-0812">Transmembrane</keyword>
<comment type="caution">
    <text evidence="6">The sequence shown here is derived from an EMBL/GenBank/DDBJ whole genome shotgun (WGS) entry which is preliminary data.</text>
</comment>
<dbReference type="PROSITE" id="PS00041">
    <property type="entry name" value="HTH_ARAC_FAMILY_1"/>
    <property type="match status" value="1"/>
</dbReference>
<feature type="transmembrane region" description="Helical" evidence="4">
    <location>
        <begin position="15"/>
        <end position="37"/>
    </location>
</feature>
<evidence type="ECO:0000256" key="4">
    <source>
        <dbReference type="SAM" id="Phobius"/>
    </source>
</evidence>
<dbReference type="PANTHER" id="PTHR43280">
    <property type="entry name" value="ARAC-FAMILY TRANSCRIPTIONAL REGULATOR"/>
    <property type="match status" value="1"/>
</dbReference>
<dbReference type="InterPro" id="IPR009057">
    <property type="entry name" value="Homeodomain-like_sf"/>
</dbReference>
<evidence type="ECO:0000256" key="2">
    <source>
        <dbReference type="ARBA" id="ARBA00023125"/>
    </source>
</evidence>
<dbReference type="PANTHER" id="PTHR43280:SF10">
    <property type="entry name" value="REGULATORY PROTEIN POCR"/>
    <property type="match status" value="1"/>
</dbReference>
<accession>A0ABV1KW81</accession>
<dbReference type="Pfam" id="PF17853">
    <property type="entry name" value="GGDEF_2"/>
    <property type="match status" value="1"/>
</dbReference>
<protein>
    <submittedName>
        <fullName evidence="6">Helix-turn-helix domain-containing protein</fullName>
    </submittedName>
</protein>
<dbReference type="EMBL" id="JASKHM010000010">
    <property type="protein sequence ID" value="MEQ4484380.1"/>
    <property type="molecule type" value="Genomic_DNA"/>
</dbReference>
<dbReference type="InterPro" id="IPR041522">
    <property type="entry name" value="CdaR_GGDEF"/>
</dbReference>
<name>A0ABV1KW81_9BACL</name>
<gene>
    <name evidence="6" type="ORF">QJS35_18440</name>
</gene>
<dbReference type="SUPFAM" id="SSF46689">
    <property type="entry name" value="Homeodomain-like"/>
    <property type="match status" value="1"/>
</dbReference>
<dbReference type="InterPro" id="IPR018062">
    <property type="entry name" value="HTH_AraC-typ_CS"/>
</dbReference>
<keyword evidence="1" id="KW-0805">Transcription regulation</keyword>
<keyword evidence="7" id="KW-1185">Reference proteome</keyword>
<keyword evidence="4" id="KW-0472">Membrane</keyword>
<feature type="domain" description="HTH araC/xylS-type" evidence="5">
    <location>
        <begin position="642"/>
        <end position="741"/>
    </location>
</feature>
<keyword evidence="4" id="KW-1133">Transmembrane helix</keyword>
<dbReference type="RefSeq" id="WP_232186758.1">
    <property type="nucleotide sequence ID" value="NZ_JAIOAP010000009.1"/>
</dbReference>
<dbReference type="SMART" id="SM00342">
    <property type="entry name" value="HTH_ARAC"/>
    <property type="match status" value="1"/>
</dbReference>
<evidence type="ECO:0000259" key="5">
    <source>
        <dbReference type="PROSITE" id="PS01124"/>
    </source>
</evidence>
<dbReference type="InterPro" id="IPR018060">
    <property type="entry name" value="HTH_AraC"/>
</dbReference>
<dbReference type="Proteomes" id="UP001493487">
    <property type="component" value="Unassembled WGS sequence"/>
</dbReference>
<keyword evidence="3" id="KW-0804">Transcription</keyword>
<evidence type="ECO:0000313" key="6">
    <source>
        <dbReference type="EMBL" id="MEQ4484380.1"/>
    </source>
</evidence>
<feature type="transmembrane region" description="Helical" evidence="4">
    <location>
        <begin position="305"/>
        <end position="325"/>
    </location>
</feature>
<evidence type="ECO:0000313" key="7">
    <source>
        <dbReference type="Proteomes" id="UP001493487"/>
    </source>
</evidence>